<dbReference type="SUPFAM" id="SSF46626">
    <property type="entry name" value="Cytochrome c"/>
    <property type="match status" value="1"/>
</dbReference>
<dbReference type="PROSITE" id="PS51257">
    <property type="entry name" value="PROKAR_LIPOPROTEIN"/>
    <property type="match status" value="1"/>
</dbReference>
<organism evidence="1 2">
    <name type="scientific">Mucilaginibacter gotjawali</name>
    <dbReference type="NCBI Taxonomy" id="1550579"/>
    <lineage>
        <taxon>Bacteria</taxon>
        <taxon>Pseudomonadati</taxon>
        <taxon>Bacteroidota</taxon>
        <taxon>Sphingobacteriia</taxon>
        <taxon>Sphingobacteriales</taxon>
        <taxon>Sphingobacteriaceae</taxon>
        <taxon>Mucilaginibacter</taxon>
    </lineage>
</organism>
<dbReference type="PROSITE" id="PS51007">
    <property type="entry name" value="CYTC"/>
    <property type="match status" value="1"/>
</dbReference>
<dbReference type="OrthoDB" id="9811395at2"/>
<dbReference type="PANTHER" id="PTHR40394:SF2">
    <property type="entry name" value="QUINOL:CYTOCHROME C OXIDOREDUCTASE MEMBRANE PROTEIN"/>
    <property type="match status" value="1"/>
</dbReference>
<dbReference type="GO" id="GO:0009055">
    <property type="term" value="F:electron transfer activity"/>
    <property type="evidence" value="ECO:0007669"/>
    <property type="project" value="InterPro"/>
</dbReference>
<dbReference type="KEGG" id="mgot:MgSA37_01615"/>
<evidence type="ECO:0000313" key="1">
    <source>
        <dbReference type="EMBL" id="BAU53447.1"/>
    </source>
</evidence>
<proteinExistence type="predicted"/>
<reference evidence="1 2" key="1">
    <citation type="submission" date="2015-12" db="EMBL/GenBank/DDBJ databases">
        <title>Genome sequence of Mucilaginibacter gotjawali.</title>
        <authorList>
            <person name="Lee J.S."/>
            <person name="Lee K.C."/>
            <person name="Kim K.K."/>
            <person name="Lee B.W."/>
        </authorList>
    </citation>
    <scope>NUCLEOTIDE SEQUENCE [LARGE SCALE GENOMIC DNA]</scope>
    <source>
        <strain evidence="1 2">SA3-7</strain>
    </source>
</reference>
<dbReference type="InterPro" id="IPR036909">
    <property type="entry name" value="Cyt_c-like_dom_sf"/>
</dbReference>
<gene>
    <name evidence="1" type="ORF">MgSA37_01615</name>
</gene>
<dbReference type="GO" id="GO:0020037">
    <property type="term" value="F:heme binding"/>
    <property type="evidence" value="ECO:0007669"/>
    <property type="project" value="InterPro"/>
</dbReference>
<dbReference type="PANTHER" id="PTHR40394">
    <property type="entry name" value="LIPOPROTEIN-RELATED"/>
    <property type="match status" value="1"/>
</dbReference>
<sequence>MKSPFPKSIFLGLLVAVAITALTSSVACAQSKPWIAPAVAQAMKNPVASTPDVLKAAKTLYITNCAPCHGEKGKGDGPAAASLTPHPADHTSAALRNEPDGSLFWKLSEGRTPMPQYKKILTETQRWQLIDYIRSLSKSK</sequence>
<dbReference type="RefSeq" id="WP_096351020.1">
    <property type="nucleotide sequence ID" value="NZ_AP017313.1"/>
</dbReference>
<keyword evidence="2" id="KW-1185">Reference proteome</keyword>
<dbReference type="Proteomes" id="UP000218263">
    <property type="component" value="Chromosome"/>
</dbReference>
<accession>A0A0X8X1I9</accession>
<dbReference type="GO" id="GO:0046872">
    <property type="term" value="F:metal ion binding"/>
    <property type="evidence" value="ECO:0007669"/>
    <property type="project" value="UniProtKB-KW"/>
</dbReference>
<dbReference type="EMBL" id="AP017313">
    <property type="protein sequence ID" value="BAU53447.1"/>
    <property type="molecule type" value="Genomic_DNA"/>
</dbReference>
<dbReference type="Pfam" id="PF00034">
    <property type="entry name" value="Cytochrom_C"/>
    <property type="match status" value="1"/>
</dbReference>
<evidence type="ECO:0000313" key="2">
    <source>
        <dbReference type="Proteomes" id="UP000218263"/>
    </source>
</evidence>
<protein>
    <submittedName>
        <fullName evidence="1">Cytochrome c</fullName>
    </submittedName>
</protein>
<name>A0A0X8X1I9_9SPHI</name>
<dbReference type="InterPro" id="IPR009056">
    <property type="entry name" value="Cyt_c-like_dom"/>
</dbReference>
<dbReference type="AlphaFoldDB" id="A0A0X8X1I9"/>
<dbReference type="Gene3D" id="1.10.760.10">
    <property type="entry name" value="Cytochrome c-like domain"/>
    <property type="match status" value="1"/>
</dbReference>